<dbReference type="NCBIfam" id="TIGR02191">
    <property type="entry name" value="RNaseIII"/>
    <property type="match status" value="1"/>
</dbReference>
<organism evidence="19 20">
    <name type="scientific">Caulobacter radicis</name>
    <dbReference type="NCBI Taxonomy" id="2172650"/>
    <lineage>
        <taxon>Bacteria</taxon>
        <taxon>Pseudomonadati</taxon>
        <taxon>Pseudomonadota</taxon>
        <taxon>Alphaproteobacteria</taxon>
        <taxon>Caulobacterales</taxon>
        <taxon>Caulobacteraceae</taxon>
        <taxon>Caulobacter</taxon>
    </lineage>
</organism>
<dbReference type="Proteomes" id="UP000244913">
    <property type="component" value="Unassembled WGS sequence"/>
</dbReference>
<keyword evidence="11 15" id="KW-0255">Endonuclease</keyword>
<comment type="cofactor">
    <cofactor evidence="15">
        <name>Mg(2+)</name>
        <dbReference type="ChEBI" id="CHEBI:18420"/>
    </cofactor>
</comment>
<dbReference type="Gene3D" id="3.30.160.20">
    <property type="match status" value="1"/>
</dbReference>
<keyword evidence="7 15" id="KW-0507">mRNA processing</keyword>
<evidence type="ECO:0000256" key="2">
    <source>
        <dbReference type="ARBA" id="ARBA00004496"/>
    </source>
</evidence>
<dbReference type="CDD" id="cd10845">
    <property type="entry name" value="DSRM_RNAse_III_family"/>
    <property type="match status" value="1"/>
</dbReference>
<dbReference type="RefSeq" id="WP_116570053.1">
    <property type="nucleotide sequence ID" value="NZ_QDKP01000066.1"/>
</dbReference>
<dbReference type="SUPFAM" id="SSF69065">
    <property type="entry name" value="RNase III domain-like"/>
    <property type="match status" value="1"/>
</dbReference>
<dbReference type="SMART" id="SM00358">
    <property type="entry name" value="DSRM"/>
    <property type="match status" value="1"/>
</dbReference>
<dbReference type="GO" id="GO:0006397">
    <property type="term" value="P:mRNA processing"/>
    <property type="evidence" value="ECO:0007669"/>
    <property type="project" value="UniProtKB-UniRule"/>
</dbReference>
<feature type="domain" description="RNase III" evidence="18">
    <location>
        <begin position="11"/>
        <end position="139"/>
    </location>
</feature>
<dbReference type="GO" id="GO:0019843">
    <property type="term" value="F:rRNA binding"/>
    <property type="evidence" value="ECO:0007669"/>
    <property type="project" value="UniProtKB-KW"/>
</dbReference>
<evidence type="ECO:0000256" key="12">
    <source>
        <dbReference type="ARBA" id="ARBA00022801"/>
    </source>
</evidence>
<comment type="similarity">
    <text evidence="3">Belongs to the ribonuclease III family.</text>
</comment>
<evidence type="ECO:0000256" key="9">
    <source>
        <dbReference type="ARBA" id="ARBA00022722"/>
    </source>
</evidence>
<dbReference type="SMART" id="SM00535">
    <property type="entry name" value="RIBOc"/>
    <property type="match status" value="1"/>
</dbReference>
<dbReference type="PANTHER" id="PTHR11207:SF0">
    <property type="entry name" value="RIBONUCLEASE 3"/>
    <property type="match status" value="1"/>
</dbReference>
<comment type="catalytic activity">
    <reaction evidence="1 15">
        <text>Endonucleolytic cleavage to 5'-phosphomonoester.</text>
        <dbReference type="EC" id="3.1.26.3"/>
    </reaction>
</comment>
<evidence type="ECO:0000256" key="8">
    <source>
        <dbReference type="ARBA" id="ARBA00022694"/>
    </source>
</evidence>
<dbReference type="InterPro" id="IPR014720">
    <property type="entry name" value="dsRBD_dom"/>
</dbReference>
<dbReference type="PROSITE" id="PS50137">
    <property type="entry name" value="DS_RBD"/>
    <property type="match status" value="1"/>
</dbReference>
<evidence type="ECO:0000313" key="19">
    <source>
        <dbReference type="EMBL" id="PVM71358.1"/>
    </source>
</evidence>
<dbReference type="PROSITE" id="PS50142">
    <property type="entry name" value="RNASE_3_2"/>
    <property type="match status" value="1"/>
</dbReference>
<evidence type="ECO:0000256" key="15">
    <source>
        <dbReference type="HAMAP-Rule" id="MF_00104"/>
    </source>
</evidence>
<feature type="active site" evidence="15">
    <location>
        <position position="56"/>
    </location>
</feature>
<reference evidence="19 20" key="1">
    <citation type="submission" date="2018-04" db="EMBL/GenBank/DDBJ databases">
        <title>The genome sequence of Caulobacter sp. 736.</title>
        <authorList>
            <person name="Gao J."/>
            <person name="Sun J."/>
        </authorList>
    </citation>
    <scope>NUCLEOTIDE SEQUENCE [LARGE SCALE GENOMIC DNA]</scope>
    <source>
        <strain evidence="19 20">736</strain>
    </source>
</reference>
<keyword evidence="10 15" id="KW-0479">Metal-binding</keyword>
<dbReference type="Pfam" id="PF00035">
    <property type="entry name" value="dsrm"/>
    <property type="match status" value="1"/>
</dbReference>
<dbReference type="GO" id="GO:0046872">
    <property type="term" value="F:metal ion binding"/>
    <property type="evidence" value="ECO:0007669"/>
    <property type="project" value="UniProtKB-KW"/>
</dbReference>
<dbReference type="CDD" id="cd00593">
    <property type="entry name" value="RIBOc"/>
    <property type="match status" value="1"/>
</dbReference>
<keyword evidence="12 15" id="KW-0378">Hydrolase</keyword>
<feature type="binding site" evidence="15">
    <location>
        <position position="52"/>
    </location>
    <ligand>
        <name>Mg(2+)</name>
        <dbReference type="ChEBI" id="CHEBI:18420"/>
    </ligand>
</feature>
<evidence type="ECO:0000313" key="20">
    <source>
        <dbReference type="Proteomes" id="UP000244913"/>
    </source>
</evidence>
<keyword evidence="5 15" id="KW-0963">Cytoplasm</keyword>
<proteinExistence type="inferred from homology"/>
<evidence type="ECO:0000256" key="7">
    <source>
        <dbReference type="ARBA" id="ARBA00022664"/>
    </source>
</evidence>
<evidence type="ECO:0000256" key="16">
    <source>
        <dbReference type="SAM" id="MobiDB-lite"/>
    </source>
</evidence>
<keyword evidence="6 15" id="KW-0698">rRNA processing</keyword>
<keyword evidence="8 15" id="KW-0819">tRNA processing</keyword>
<evidence type="ECO:0000256" key="3">
    <source>
        <dbReference type="ARBA" id="ARBA00010183"/>
    </source>
</evidence>
<feature type="domain" description="DRBM" evidence="17">
    <location>
        <begin position="165"/>
        <end position="234"/>
    </location>
</feature>
<dbReference type="FunFam" id="3.30.160.20:FF:000003">
    <property type="entry name" value="Ribonuclease 3"/>
    <property type="match status" value="1"/>
</dbReference>
<dbReference type="GO" id="GO:0008033">
    <property type="term" value="P:tRNA processing"/>
    <property type="evidence" value="ECO:0007669"/>
    <property type="project" value="UniProtKB-KW"/>
</dbReference>
<name>A0A2T9IWL4_9CAUL</name>
<evidence type="ECO:0000256" key="1">
    <source>
        <dbReference type="ARBA" id="ARBA00000109"/>
    </source>
</evidence>
<evidence type="ECO:0000256" key="4">
    <source>
        <dbReference type="ARBA" id="ARBA00011738"/>
    </source>
</evidence>
<dbReference type="InterPro" id="IPR011907">
    <property type="entry name" value="RNase_III"/>
</dbReference>
<dbReference type="FunFam" id="1.10.1520.10:FF:000001">
    <property type="entry name" value="Ribonuclease 3"/>
    <property type="match status" value="1"/>
</dbReference>
<accession>A0A2T9IWL4</accession>
<feature type="binding site" evidence="15">
    <location>
        <position position="128"/>
    </location>
    <ligand>
        <name>Mg(2+)</name>
        <dbReference type="ChEBI" id="CHEBI:18420"/>
    </ligand>
</feature>
<evidence type="ECO:0000256" key="6">
    <source>
        <dbReference type="ARBA" id="ARBA00022552"/>
    </source>
</evidence>
<evidence type="ECO:0000256" key="5">
    <source>
        <dbReference type="ARBA" id="ARBA00022490"/>
    </source>
</evidence>
<dbReference type="Gene3D" id="1.10.1520.10">
    <property type="entry name" value="Ribonuclease III domain"/>
    <property type="match status" value="1"/>
</dbReference>
<dbReference type="GO" id="GO:0042802">
    <property type="term" value="F:identical protein binding"/>
    <property type="evidence" value="ECO:0007669"/>
    <property type="project" value="UniProtKB-ARBA"/>
</dbReference>
<comment type="subcellular location">
    <subcellularLocation>
        <location evidence="2 15">Cytoplasm</location>
    </subcellularLocation>
</comment>
<dbReference type="EMBL" id="QDKP01000066">
    <property type="protein sequence ID" value="PVM71358.1"/>
    <property type="molecule type" value="Genomic_DNA"/>
</dbReference>
<keyword evidence="15" id="KW-0699">rRNA-binding</keyword>
<feature type="active site" evidence="15">
    <location>
        <position position="128"/>
    </location>
</feature>
<evidence type="ECO:0000256" key="10">
    <source>
        <dbReference type="ARBA" id="ARBA00022723"/>
    </source>
</evidence>
<gene>
    <name evidence="15 19" type="primary">rnc</name>
    <name evidence="19" type="ORF">DDF65_24320</name>
</gene>
<comment type="caution">
    <text evidence="19">The sequence shown here is derived from an EMBL/GenBank/DDBJ whole genome shotgun (WGS) entry which is preliminary data.</text>
</comment>
<dbReference type="HAMAP" id="MF_00104">
    <property type="entry name" value="RNase_III"/>
    <property type="match status" value="1"/>
</dbReference>
<dbReference type="GO" id="GO:0005737">
    <property type="term" value="C:cytoplasm"/>
    <property type="evidence" value="ECO:0007669"/>
    <property type="project" value="UniProtKB-SubCell"/>
</dbReference>
<dbReference type="GO" id="GO:0004525">
    <property type="term" value="F:ribonuclease III activity"/>
    <property type="evidence" value="ECO:0007669"/>
    <property type="project" value="UniProtKB-UniRule"/>
</dbReference>
<comment type="subunit">
    <text evidence="4 15">Homodimer.</text>
</comment>
<dbReference type="GO" id="GO:0010468">
    <property type="term" value="P:regulation of gene expression"/>
    <property type="evidence" value="ECO:0007669"/>
    <property type="project" value="TreeGrafter"/>
</dbReference>
<keyword evidence="20" id="KW-1185">Reference proteome</keyword>
<dbReference type="GO" id="GO:0006364">
    <property type="term" value="P:rRNA processing"/>
    <property type="evidence" value="ECO:0007669"/>
    <property type="project" value="UniProtKB-UniRule"/>
</dbReference>
<comment type="caution">
    <text evidence="15">Lacks conserved residue(s) required for the propagation of feature annotation.</text>
</comment>
<protein>
    <recommendedName>
        <fullName evidence="15">Ribonuclease 3</fullName>
        <ecNumber evidence="15">3.1.26.3</ecNumber>
    </recommendedName>
    <alternativeName>
        <fullName evidence="15">Ribonuclease III</fullName>
        <shortName evidence="15">RNase III</shortName>
    </alternativeName>
</protein>
<dbReference type="SUPFAM" id="SSF54768">
    <property type="entry name" value="dsRNA-binding domain-like"/>
    <property type="match status" value="1"/>
</dbReference>
<dbReference type="Pfam" id="PF14622">
    <property type="entry name" value="Ribonucleas_3_3"/>
    <property type="match status" value="1"/>
</dbReference>
<sequence>MAVKDRRVAAVGDLERRIGHRFEDRELLEQALTHASVGDGAKAKVRDNEVLEFIGDRVLGLLAAEALAERFPKAKEGELAPRLNALVSRETCARVAKGAELGQALRLSASSSKIGGRETESILAGACEALMAALYQDGGLELARKVFLDLWSEEFDRAGQGRPRDPKTALQEWAQSKGRPLPSYRVLDRTGPDHAPEFTVEVSVKDVDPAIAKGKSRQEAEKAAAKALLERVQGS</sequence>
<dbReference type="InterPro" id="IPR036389">
    <property type="entry name" value="RNase_III_sf"/>
</dbReference>
<keyword evidence="9 15" id="KW-0540">Nuclease</keyword>
<dbReference type="AlphaFoldDB" id="A0A2T9IWL4"/>
<keyword evidence="14 15" id="KW-0694">RNA-binding</keyword>
<feature type="region of interest" description="Disordered" evidence="16">
    <location>
        <begin position="173"/>
        <end position="192"/>
    </location>
</feature>
<comment type="function">
    <text evidence="15">Digests double-stranded RNA. Involved in the processing of primary rRNA transcript to yield the immediate precursors to the large and small rRNAs (23S and 16S). Processes some mRNAs, and tRNAs when they are encoded in the rRNA operon. Processes pre-crRNA and tracrRNA of type II CRISPR loci if present in the organism.</text>
</comment>
<keyword evidence="13 15" id="KW-0460">Magnesium</keyword>
<dbReference type="PANTHER" id="PTHR11207">
    <property type="entry name" value="RIBONUCLEASE III"/>
    <property type="match status" value="1"/>
</dbReference>
<evidence type="ECO:0000256" key="13">
    <source>
        <dbReference type="ARBA" id="ARBA00022842"/>
    </source>
</evidence>
<evidence type="ECO:0000259" key="17">
    <source>
        <dbReference type="PROSITE" id="PS50137"/>
    </source>
</evidence>
<evidence type="ECO:0000256" key="11">
    <source>
        <dbReference type="ARBA" id="ARBA00022759"/>
    </source>
</evidence>
<dbReference type="EC" id="3.1.26.3" evidence="15"/>
<dbReference type="GO" id="GO:0003725">
    <property type="term" value="F:double-stranded RNA binding"/>
    <property type="evidence" value="ECO:0007669"/>
    <property type="project" value="TreeGrafter"/>
</dbReference>
<evidence type="ECO:0000256" key="14">
    <source>
        <dbReference type="ARBA" id="ARBA00022884"/>
    </source>
</evidence>
<dbReference type="InterPro" id="IPR000999">
    <property type="entry name" value="RNase_III_dom"/>
</dbReference>
<evidence type="ECO:0000259" key="18">
    <source>
        <dbReference type="PROSITE" id="PS50142"/>
    </source>
</evidence>